<dbReference type="InterPro" id="IPR013087">
    <property type="entry name" value="Znf_C2H2_type"/>
</dbReference>
<proteinExistence type="predicted"/>
<feature type="domain" description="C2H2-type" evidence="9">
    <location>
        <begin position="50"/>
        <end position="77"/>
    </location>
</feature>
<dbReference type="GO" id="GO:0008270">
    <property type="term" value="F:zinc ion binding"/>
    <property type="evidence" value="ECO:0007669"/>
    <property type="project" value="UniProtKB-KW"/>
</dbReference>
<protein>
    <recommendedName>
        <fullName evidence="9">C2H2-type domain-containing protein</fullName>
    </recommendedName>
</protein>
<dbReference type="Gene3D" id="3.30.160.60">
    <property type="entry name" value="Classic Zinc Finger"/>
    <property type="match status" value="3"/>
</dbReference>
<evidence type="ECO:0000256" key="6">
    <source>
        <dbReference type="ARBA" id="ARBA00023242"/>
    </source>
</evidence>
<keyword evidence="2" id="KW-0479">Metal-binding</keyword>
<name>A0A182SUB6_9DIPT</name>
<keyword evidence="11" id="KW-1185">Reference proteome</keyword>
<evidence type="ECO:0000256" key="8">
    <source>
        <dbReference type="SAM" id="MobiDB-lite"/>
    </source>
</evidence>
<accession>A0A182SUB6</accession>
<evidence type="ECO:0000313" key="11">
    <source>
        <dbReference type="Proteomes" id="UP000075901"/>
    </source>
</evidence>
<comment type="subcellular location">
    <subcellularLocation>
        <location evidence="1">Nucleus</location>
    </subcellularLocation>
</comment>
<keyword evidence="6" id="KW-0539">Nucleus</keyword>
<dbReference type="GO" id="GO:0005634">
    <property type="term" value="C:nucleus"/>
    <property type="evidence" value="ECO:0007669"/>
    <property type="project" value="UniProtKB-SubCell"/>
</dbReference>
<reference evidence="10" key="2">
    <citation type="submission" date="2020-05" db="UniProtKB">
        <authorList>
            <consortium name="EnsemblMetazoa"/>
        </authorList>
    </citation>
    <scope>IDENTIFICATION</scope>
    <source>
        <strain evidence="10">maculatus3</strain>
    </source>
</reference>
<dbReference type="SUPFAM" id="SSF57667">
    <property type="entry name" value="beta-beta-alpha zinc fingers"/>
    <property type="match status" value="2"/>
</dbReference>
<keyword evidence="5" id="KW-0862">Zinc</keyword>
<dbReference type="SMART" id="SM00355">
    <property type="entry name" value="ZnF_C2H2"/>
    <property type="match status" value="3"/>
</dbReference>
<dbReference type="Proteomes" id="UP000075901">
    <property type="component" value="Unassembled WGS sequence"/>
</dbReference>
<feature type="domain" description="C2H2-type" evidence="9">
    <location>
        <begin position="22"/>
        <end position="49"/>
    </location>
</feature>
<evidence type="ECO:0000259" key="9">
    <source>
        <dbReference type="PROSITE" id="PS50157"/>
    </source>
</evidence>
<sequence>MAYPERGLIEQHVISHAVERRFVCDICNAALKRKDHLTRHKLSHIPDRPHICSICLKSFKRKEQLTLHIVIHTGEKKHICGECGKGFYRKDHLRKHTRSHIARRVKSEMSASNGTGSGSGSGSANGNAAQNNSTLAGSLMATNMQGAPWKQQICKQWLGTKVKSNRMHILLDANSICNLVKSGFPKNFILPGGSCRQV</sequence>
<dbReference type="AlphaFoldDB" id="A0A182SUB6"/>
<dbReference type="GO" id="GO:0000981">
    <property type="term" value="F:DNA-binding transcription factor activity, RNA polymerase II-specific"/>
    <property type="evidence" value="ECO:0007669"/>
    <property type="project" value="TreeGrafter"/>
</dbReference>
<dbReference type="FunFam" id="3.30.160.60:FF:000843">
    <property type="entry name" value="Potential zinc finger protein"/>
    <property type="match status" value="1"/>
</dbReference>
<feature type="domain" description="C2H2-type" evidence="9">
    <location>
        <begin position="78"/>
        <end position="105"/>
    </location>
</feature>
<evidence type="ECO:0000256" key="2">
    <source>
        <dbReference type="ARBA" id="ARBA00022723"/>
    </source>
</evidence>
<dbReference type="VEuPathDB" id="VectorBase:AMAM013574"/>
<dbReference type="FunFam" id="3.30.160.60:FF:001269">
    <property type="entry name" value="Zinc finger protein"/>
    <property type="match status" value="1"/>
</dbReference>
<evidence type="ECO:0000256" key="3">
    <source>
        <dbReference type="ARBA" id="ARBA00022737"/>
    </source>
</evidence>
<keyword evidence="3" id="KW-0677">Repeat</keyword>
<dbReference type="PANTHER" id="PTHR24394:SF29">
    <property type="entry name" value="MYONEURIN"/>
    <property type="match status" value="1"/>
</dbReference>
<evidence type="ECO:0000256" key="5">
    <source>
        <dbReference type="ARBA" id="ARBA00022833"/>
    </source>
</evidence>
<feature type="region of interest" description="Disordered" evidence="8">
    <location>
        <begin position="104"/>
        <end position="130"/>
    </location>
</feature>
<keyword evidence="4 7" id="KW-0863">Zinc-finger</keyword>
<evidence type="ECO:0000256" key="1">
    <source>
        <dbReference type="ARBA" id="ARBA00004123"/>
    </source>
</evidence>
<organism evidence="10 11">
    <name type="scientific">Anopheles maculatus</name>
    <dbReference type="NCBI Taxonomy" id="74869"/>
    <lineage>
        <taxon>Eukaryota</taxon>
        <taxon>Metazoa</taxon>
        <taxon>Ecdysozoa</taxon>
        <taxon>Arthropoda</taxon>
        <taxon>Hexapoda</taxon>
        <taxon>Insecta</taxon>
        <taxon>Pterygota</taxon>
        <taxon>Neoptera</taxon>
        <taxon>Endopterygota</taxon>
        <taxon>Diptera</taxon>
        <taxon>Nematocera</taxon>
        <taxon>Culicoidea</taxon>
        <taxon>Culicidae</taxon>
        <taxon>Anophelinae</taxon>
        <taxon>Anopheles</taxon>
        <taxon>Anopheles maculatus group</taxon>
    </lineage>
</organism>
<dbReference type="PANTHER" id="PTHR24394">
    <property type="entry name" value="ZINC FINGER PROTEIN"/>
    <property type="match status" value="1"/>
</dbReference>
<evidence type="ECO:0000256" key="7">
    <source>
        <dbReference type="PROSITE-ProRule" id="PRU00042"/>
    </source>
</evidence>
<dbReference type="InterPro" id="IPR036236">
    <property type="entry name" value="Znf_C2H2_sf"/>
</dbReference>
<dbReference type="EnsemblMetazoa" id="AMAM013574-RA">
    <property type="protein sequence ID" value="AMAM013574-PA"/>
    <property type="gene ID" value="AMAM013574"/>
</dbReference>
<dbReference type="PROSITE" id="PS00028">
    <property type="entry name" value="ZINC_FINGER_C2H2_1"/>
    <property type="match status" value="3"/>
</dbReference>
<dbReference type="PROSITE" id="PS50157">
    <property type="entry name" value="ZINC_FINGER_C2H2_2"/>
    <property type="match status" value="3"/>
</dbReference>
<dbReference type="Pfam" id="PF00096">
    <property type="entry name" value="zf-C2H2"/>
    <property type="match status" value="3"/>
</dbReference>
<evidence type="ECO:0000313" key="10">
    <source>
        <dbReference type="EnsemblMetazoa" id="AMAM013574-PA"/>
    </source>
</evidence>
<evidence type="ECO:0000256" key="4">
    <source>
        <dbReference type="ARBA" id="ARBA00022771"/>
    </source>
</evidence>
<reference evidence="11" key="1">
    <citation type="submission" date="2013-09" db="EMBL/GenBank/DDBJ databases">
        <title>The Genome Sequence of Anopheles maculatus species B.</title>
        <authorList>
            <consortium name="The Broad Institute Genomics Platform"/>
            <person name="Neafsey D.E."/>
            <person name="Besansky N."/>
            <person name="Howell P."/>
            <person name="Walton C."/>
            <person name="Young S.K."/>
            <person name="Zeng Q."/>
            <person name="Gargeya S."/>
            <person name="Fitzgerald M."/>
            <person name="Haas B."/>
            <person name="Abouelleil A."/>
            <person name="Allen A.W."/>
            <person name="Alvarado L."/>
            <person name="Arachchi H.M."/>
            <person name="Berlin A.M."/>
            <person name="Chapman S.B."/>
            <person name="Gainer-Dewar J."/>
            <person name="Goldberg J."/>
            <person name="Griggs A."/>
            <person name="Gujja S."/>
            <person name="Hansen M."/>
            <person name="Howarth C."/>
            <person name="Imamovic A."/>
            <person name="Ireland A."/>
            <person name="Larimer J."/>
            <person name="McCowan C."/>
            <person name="Murphy C."/>
            <person name="Pearson M."/>
            <person name="Poon T.W."/>
            <person name="Priest M."/>
            <person name="Roberts A."/>
            <person name="Saif S."/>
            <person name="Shea T."/>
            <person name="Sisk P."/>
            <person name="Sykes S."/>
            <person name="Wortman J."/>
            <person name="Nusbaum C."/>
            <person name="Birren B."/>
        </authorList>
    </citation>
    <scope>NUCLEOTIDE SEQUENCE [LARGE SCALE GENOMIC DNA]</scope>
    <source>
        <strain evidence="11">maculatus3</strain>
    </source>
</reference>